<dbReference type="PANTHER" id="PTHR43080:SF2">
    <property type="entry name" value="CBS DOMAIN-CONTAINING PROTEIN"/>
    <property type="match status" value="1"/>
</dbReference>
<dbReference type="Proteomes" id="UP000008136">
    <property type="component" value="Chromosome"/>
</dbReference>
<accession>F2KPD6</accession>
<dbReference type="CDD" id="cd00038">
    <property type="entry name" value="CAP_ED"/>
    <property type="match status" value="1"/>
</dbReference>
<dbReference type="HOGENOM" id="CLU_027866_1_0_2"/>
<evidence type="ECO:0000256" key="1">
    <source>
        <dbReference type="ARBA" id="ARBA00023122"/>
    </source>
</evidence>
<organism evidence="5 6">
    <name type="scientific">Archaeoglobus veneficus (strain DSM 11195 / SNP6)</name>
    <dbReference type="NCBI Taxonomy" id="693661"/>
    <lineage>
        <taxon>Archaea</taxon>
        <taxon>Methanobacteriati</taxon>
        <taxon>Methanobacteriota</taxon>
        <taxon>Archaeoglobi</taxon>
        <taxon>Archaeoglobales</taxon>
        <taxon>Archaeoglobaceae</taxon>
        <taxon>Archaeoglobus</taxon>
    </lineage>
</organism>
<sequence length="516" mass="57566">MIEVLPPFEYFKNQKPFSFLNDDELAEIIRGLESEIFRKGATIFRRGGKPLKYVYIVKCGRVELRDGTNEVLTEGDLFGVASALSGNPPRFTAVALEDSVCYLIRRNSFLKIFNSNQKFADFFTSLLSRRLSSLLKLSKKAGHGLDRLYSVRVADVVSRDAVTCTPETSVLEAAQIMDRNKVGSVVVVNGKKPVGIFTQRDLMKLVARGVNLEESVGSYMTSPIISVSESDSLIDAYLAIVTNAINHIVVMSNGDVKGVVSTKDILLRLSSASSLLSISRKIVRAGIDELEDVMDEARTSIEDMISSGADFEEMSKIACGLYELIVKRCAKLTLDGCVFLAGDFGRGEAVLPPVHMGVIADDWQKFVNAARRIGLQPIDVSNSMDGWFETINEWFSHPDEFAWEILRFMDTRHIFGPKDAYATWKKKFEEELERRAEDVARVFAAESRKEGDMAKALLYAIKAAELRGIRDEEAIEAYRVVRDVTTRRTLGCPLSKIDELLLKEAGKILARLQESL</sequence>
<dbReference type="SUPFAM" id="SSF54631">
    <property type="entry name" value="CBS-domain pair"/>
    <property type="match status" value="1"/>
</dbReference>
<keyword evidence="6" id="KW-1185">Reference proteome</keyword>
<evidence type="ECO:0000259" key="4">
    <source>
        <dbReference type="PROSITE" id="PS51371"/>
    </source>
</evidence>
<dbReference type="EMBL" id="CP002588">
    <property type="protein sequence ID" value="AEA46367.1"/>
    <property type="molecule type" value="Genomic_DNA"/>
</dbReference>
<protein>
    <submittedName>
        <fullName evidence="5">Putative CBS domain and cyclic nucleotide-regulated nucleotidyltransferase</fullName>
    </submittedName>
</protein>
<keyword evidence="1 2" id="KW-0129">CBS domain</keyword>
<dbReference type="PROSITE" id="PS51371">
    <property type="entry name" value="CBS"/>
    <property type="match status" value="2"/>
</dbReference>
<dbReference type="AlphaFoldDB" id="F2KPD6"/>
<dbReference type="SMART" id="SM00116">
    <property type="entry name" value="CBS"/>
    <property type="match status" value="2"/>
</dbReference>
<dbReference type="InterPro" id="IPR046342">
    <property type="entry name" value="CBS_dom_sf"/>
</dbReference>
<dbReference type="PROSITE" id="PS50042">
    <property type="entry name" value="CNMP_BINDING_3"/>
    <property type="match status" value="1"/>
</dbReference>
<dbReference type="STRING" id="693661.Arcve_0334"/>
<feature type="domain" description="CBS" evidence="4">
    <location>
        <begin position="157"/>
        <end position="214"/>
    </location>
</feature>
<dbReference type="KEGG" id="ave:Arcve_0334"/>
<dbReference type="InterPro" id="IPR051257">
    <property type="entry name" value="Diverse_CBS-Domain"/>
</dbReference>
<gene>
    <name evidence="5" type="ordered locus">Arcve_0334</name>
</gene>
<dbReference type="Gene3D" id="3.10.580.10">
    <property type="entry name" value="CBS-domain"/>
    <property type="match status" value="1"/>
</dbReference>
<dbReference type="Pfam" id="PF00571">
    <property type="entry name" value="CBS"/>
    <property type="match status" value="2"/>
</dbReference>
<feature type="domain" description="Cyclic nucleotide-binding" evidence="3">
    <location>
        <begin position="16"/>
        <end position="113"/>
    </location>
</feature>
<dbReference type="RefSeq" id="WP_013683041.1">
    <property type="nucleotide sequence ID" value="NC_015320.1"/>
</dbReference>
<feature type="domain" description="CBS" evidence="4">
    <location>
        <begin position="220"/>
        <end position="275"/>
    </location>
</feature>
<dbReference type="InterPro" id="IPR014710">
    <property type="entry name" value="RmlC-like_jellyroll"/>
</dbReference>
<reference evidence="5 6" key="1">
    <citation type="submission" date="2011-03" db="EMBL/GenBank/DDBJ databases">
        <title>The complete genome of Archaeoglobus veneficus SNP6.</title>
        <authorList>
            <consortium name="US DOE Joint Genome Institute (JGI-PGF)"/>
            <person name="Lucas S."/>
            <person name="Copeland A."/>
            <person name="Lapidus A."/>
            <person name="Bruce D."/>
            <person name="Goodwin L."/>
            <person name="Pitluck S."/>
            <person name="Kyrpides N."/>
            <person name="Mavromatis K."/>
            <person name="Pagani I."/>
            <person name="Ivanova N."/>
            <person name="Mikhailova N."/>
            <person name="Lu M."/>
            <person name="Detter J.C."/>
            <person name="Tapia R."/>
            <person name="Han C."/>
            <person name="Land M."/>
            <person name="Hauser L."/>
            <person name="Markowitz V."/>
            <person name="Cheng J.-F."/>
            <person name="Hugenholtz P."/>
            <person name="Woyke T."/>
            <person name="Wu D."/>
            <person name="Spring S."/>
            <person name="Brambilla E."/>
            <person name="Klenk H.-P."/>
            <person name="Eisen J.A."/>
        </authorList>
    </citation>
    <scope>NUCLEOTIDE SEQUENCE [LARGE SCALE GENOMIC DNA]</scope>
    <source>
        <strain>SNP6</strain>
    </source>
</reference>
<dbReference type="SUPFAM" id="SSF51206">
    <property type="entry name" value="cAMP-binding domain-like"/>
    <property type="match status" value="1"/>
</dbReference>
<dbReference type="Gene3D" id="2.60.120.10">
    <property type="entry name" value="Jelly Rolls"/>
    <property type="match status" value="1"/>
</dbReference>
<dbReference type="GO" id="GO:0016740">
    <property type="term" value="F:transferase activity"/>
    <property type="evidence" value="ECO:0007669"/>
    <property type="project" value="UniProtKB-KW"/>
</dbReference>
<dbReference type="eggNOG" id="arCOG00631">
    <property type="taxonomic scope" value="Archaea"/>
</dbReference>
<dbReference type="InterPro" id="IPR000644">
    <property type="entry name" value="CBS_dom"/>
</dbReference>
<evidence type="ECO:0000256" key="2">
    <source>
        <dbReference type="PROSITE-ProRule" id="PRU00703"/>
    </source>
</evidence>
<dbReference type="PANTHER" id="PTHR43080">
    <property type="entry name" value="CBS DOMAIN-CONTAINING PROTEIN CBSX3, MITOCHONDRIAL"/>
    <property type="match status" value="1"/>
</dbReference>
<proteinExistence type="predicted"/>
<dbReference type="SMART" id="SM00100">
    <property type="entry name" value="cNMP"/>
    <property type="match status" value="1"/>
</dbReference>
<dbReference type="Pfam" id="PF00027">
    <property type="entry name" value="cNMP_binding"/>
    <property type="match status" value="1"/>
</dbReference>
<dbReference type="GeneID" id="10393428"/>
<keyword evidence="5" id="KW-0808">Transferase</keyword>
<evidence type="ECO:0000259" key="3">
    <source>
        <dbReference type="PROSITE" id="PS50042"/>
    </source>
</evidence>
<name>F2KPD6_ARCVS</name>
<dbReference type="InterPro" id="IPR000595">
    <property type="entry name" value="cNMP-bd_dom"/>
</dbReference>
<dbReference type="InterPro" id="IPR018490">
    <property type="entry name" value="cNMP-bd_dom_sf"/>
</dbReference>
<evidence type="ECO:0000313" key="6">
    <source>
        <dbReference type="Proteomes" id="UP000008136"/>
    </source>
</evidence>
<evidence type="ECO:0000313" key="5">
    <source>
        <dbReference type="EMBL" id="AEA46367.1"/>
    </source>
</evidence>